<evidence type="ECO:0000313" key="3">
    <source>
        <dbReference type="Proteomes" id="UP000537825"/>
    </source>
</evidence>
<feature type="region of interest" description="Disordered" evidence="1">
    <location>
        <begin position="1"/>
        <end position="25"/>
    </location>
</feature>
<dbReference type="Proteomes" id="UP000537825">
    <property type="component" value="Unassembled WGS sequence"/>
</dbReference>
<reference evidence="2 3" key="1">
    <citation type="submission" date="2020-01" db="EMBL/GenBank/DDBJ databases">
        <title>The draft genome sequence of Corallococcus exiguus DSM 14696.</title>
        <authorList>
            <person name="Zhang X."/>
            <person name="Zhu H."/>
        </authorList>
    </citation>
    <scope>NUCLEOTIDE SEQUENCE [LARGE SCALE GENOMIC DNA]</scope>
    <source>
        <strain evidence="2 3">DSM 14696</strain>
    </source>
</reference>
<evidence type="ECO:0000313" key="2">
    <source>
        <dbReference type="EMBL" id="NBC45107.1"/>
    </source>
</evidence>
<feature type="region of interest" description="Disordered" evidence="1">
    <location>
        <begin position="715"/>
        <end position="742"/>
    </location>
</feature>
<evidence type="ECO:0000256" key="1">
    <source>
        <dbReference type="SAM" id="MobiDB-lite"/>
    </source>
</evidence>
<comment type="caution">
    <text evidence="2">The sequence shown here is derived from an EMBL/GenBank/DDBJ whole genome shotgun (WGS) entry which is preliminary data.</text>
</comment>
<accession>A0A7X5BY88</accession>
<name>A0A7X5BY88_9BACT</name>
<dbReference type="EMBL" id="JAAAPK010000012">
    <property type="protein sequence ID" value="NBC45107.1"/>
    <property type="molecule type" value="Genomic_DNA"/>
</dbReference>
<organism evidence="2 3">
    <name type="scientific">Corallococcus exiguus</name>
    <dbReference type="NCBI Taxonomy" id="83462"/>
    <lineage>
        <taxon>Bacteria</taxon>
        <taxon>Pseudomonadati</taxon>
        <taxon>Myxococcota</taxon>
        <taxon>Myxococcia</taxon>
        <taxon>Myxococcales</taxon>
        <taxon>Cystobacterineae</taxon>
        <taxon>Myxococcaceae</taxon>
        <taxon>Corallococcus</taxon>
    </lineage>
</organism>
<feature type="compositionally biased region" description="Basic and acidic residues" evidence="1">
    <location>
        <begin position="731"/>
        <end position="742"/>
    </location>
</feature>
<dbReference type="RefSeq" id="WP_161663248.1">
    <property type="nucleotide sequence ID" value="NZ_JAAAPK010000012.1"/>
</dbReference>
<keyword evidence="3" id="KW-1185">Reference proteome</keyword>
<sequence length="742" mass="77588">MARTRTVGSGGLKGLPEAPTVSPGSVPGRPVALAMALAALLAFGSACRDEPPLTGARSLLRVSQEAVTFPASYPRVERVVELRVVNAGRTTLDVEWTALTAPFSASGLPARMVPGEVPVRLSYRPEATGVLTATLVGRAPGGGEVRVELRGESNPYPDCPTPVACHTSTFDVATEKCVEAEEPDGTACDPGNACIQGATCTAGRCKGPERVCDDGNACTTDVCNPLDGCTSVPAPPCPGDGKCQVGACDPKVGCTLAKAPDGTFCGPERGCDAADVCLDGTCQRRDPPDNFTCAPASPCQGPGKCKGSVCERPAATALVPDWTYDAASNGEALHDLLVGPTGDVTLVGFFVPALLDAAGPVPVRASTSGRRCMLWNDRLLCMDLPLSGQVSLLDRVTGAPRWTFDLTTARPDFTQGLTTVFMARLGVMQPDRLAALFEAYPTGTSRNTLCRQYFLVVLDAFGGMVSAQALQDPLLAECNHPHPYGVASDAAGDVYVAFGPTQNVGAPLYPGAPTLVMAFSQDGVPRWRKTEAFAAGELAIVNGLLLNERSTQALSTRDGQAVGSQTFPRGLGRALATSAHVIPSPSEDDTVGEWTLEGYALPNLTPSWTHGFQGWPGPVAPEVRLASWTTWPGQPPETVVVGTGMNATGPVLFAVSAKDGSEVFQCPVSNAATPAQFLELGPDSIVMMDGATTCGECDPPYAYSQSRFRRFPIPGLKPAEEPWPGTFGGPGHDHHEDPVRGR</sequence>
<proteinExistence type="predicted"/>
<gene>
    <name evidence="2" type="ORF">GTZ93_35440</name>
</gene>
<protein>
    <submittedName>
        <fullName evidence="2">Tenascin-X</fullName>
    </submittedName>
</protein>
<dbReference type="AlphaFoldDB" id="A0A7X5BY88"/>